<organism evidence="1 2">
    <name type="scientific">Candidatus Dojkabacteria bacterium</name>
    <dbReference type="NCBI Taxonomy" id="2099670"/>
    <lineage>
        <taxon>Bacteria</taxon>
        <taxon>Candidatus Dojkabacteria</taxon>
    </lineage>
</organism>
<reference evidence="1 2" key="1">
    <citation type="submission" date="2018-09" db="EMBL/GenBank/DDBJ databases">
        <title>Metagenome Assembled Genomes from an Advanced Water Purification Facility.</title>
        <authorList>
            <person name="Stamps B.W."/>
            <person name="Spear J.R."/>
        </authorList>
    </citation>
    <scope>NUCLEOTIDE SEQUENCE [LARGE SCALE GENOMIC DNA]</scope>
    <source>
        <strain evidence="1">Bin_63_2</strain>
    </source>
</reference>
<accession>A0A5C7J784</accession>
<sequence>MQEGPKLQTFYTCKDENSVCKYYETVWLLVKKEEIDRCALTQEELDSCYDGYVKTPIDCPLLGKAQEYDVRFDKDVLMRNL</sequence>
<protein>
    <submittedName>
        <fullName evidence="1">Uncharacterized protein</fullName>
    </submittedName>
</protein>
<gene>
    <name evidence="1" type="ORF">E6Q11_02920</name>
</gene>
<dbReference type="Proteomes" id="UP000321026">
    <property type="component" value="Unassembled WGS sequence"/>
</dbReference>
<dbReference type="AlphaFoldDB" id="A0A5C7J784"/>
<name>A0A5C7J784_9BACT</name>
<evidence type="ECO:0000313" key="2">
    <source>
        <dbReference type="Proteomes" id="UP000321026"/>
    </source>
</evidence>
<dbReference type="EMBL" id="SSDS01000047">
    <property type="protein sequence ID" value="TXG77390.1"/>
    <property type="molecule type" value="Genomic_DNA"/>
</dbReference>
<proteinExistence type="predicted"/>
<evidence type="ECO:0000313" key="1">
    <source>
        <dbReference type="EMBL" id="TXG77390.1"/>
    </source>
</evidence>
<comment type="caution">
    <text evidence="1">The sequence shown here is derived from an EMBL/GenBank/DDBJ whole genome shotgun (WGS) entry which is preliminary data.</text>
</comment>